<comment type="caution">
    <text evidence="6">The sequence shown here is derived from an EMBL/GenBank/DDBJ whole genome shotgun (WGS) entry which is preliminary data.</text>
</comment>
<dbReference type="Pfam" id="PF01734">
    <property type="entry name" value="Patatin"/>
    <property type="match status" value="1"/>
</dbReference>
<evidence type="ECO:0000256" key="2">
    <source>
        <dbReference type="ARBA" id="ARBA00022963"/>
    </source>
</evidence>
<keyword evidence="2" id="KW-0442">Lipid degradation</keyword>
<accession>A0A919RYB2</accession>
<dbReference type="EMBL" id="BOPZ01000008">
    <property type="protein sequence ID" value="GIM28596.1"/>
    <property type="molecule type" value="Genomic_DNA"/>
</dbReference>
<dbReference type="GO" id="GO:0016042">
    <property type="term" value="P:lipid catabolic process"/>
    <property type="evidence" value="ECO:0007669"/>
    <property type="project" value="UniProtKB-KW"/>
</dbReference>
<keyword evidence="7" id="KW-1185">Reference proteome</keyword>
<evidence type="ECO:0000256" key="4">
    <source>
        <dbReference type="PROSITE-ProRule" id="PRU01161"/>
    </source>
</evidence>
<dbReference type="PANTHER" id="PTHR14226">
    <property type="entry name" value="NEUROPATHY TARGET ESTERASE/SWISS CHEESE D.MELANOGASTER"/>
    <property type="match status" value="1"/>
</dbReference>
<dbReference type="Proteomes" id="UP000679179">
    <property type="component" value="Unassembled WGS sequence"/>
</dbReference>
<dbReference type="RefSeq" id="WP_212903324.1">
    <property type="nucleotide sequence ID" value="NZ_BOPZ01000008.1"/>
</dbReference>
<organism evidence="6 7">
    <name type="scientific">Clostridium polyendosporum</name>
    <dbReference type="NCBI Taxonomy" id="69208"/>
    <lineage>
        <taxon>Bacteria</taxon>
        <taxon>Bacillati</taxon>
        <taxon>Bacillota</taxon>
        <taxon>Clostridia</taxon>
        <taxon>Eubacteriales</taxon>
        <taxon>Clostridiaceae</taxon>
        <taxon>Clostridium</taxon>
    </lineage>
</organism>
<gene>
    <name evidence="6" type="ORF">CPJCM30710_12620</name>
</gene>
<dbReference type="PROSITE" id="PS51635">
    <property type="entry name" value="PNPLA"/>
    <property type="match status" value="1"/>
</dbReference>
<keyword evidence="3" id="KW-0443">Lipid metabolism</keyword>
<dbReference type="Gene3D" id="3.40.1090.10">
    <property type="entry name" value="Cytosolic phospholipase A2 catalytic domain"/>
    <property type="match status" value="2"/>
</dbReference>
<dbReference type="InterPro" id="IPR050301">
    <property type="entry name" value="NTE"/>
</dbReference>
<protein>
    <recommendedName>
        <fullName evidence="5">PNPLA domain-containing protein</fullName>
    </recommendedName>
</protein>
<sequence length="377" mass="42868">MVDTVDNMKIALALSGGGVRASVFHLGILQRLAEDNLLENISLISTVSGGTLVTGLVYSILNRWPSSEEFKNQVLTKVKYYLTKTDIQRYGFLKLFSNPWLLSKFKANIISQAIEHCWNINQSISEIPDYPEWVINATTYETGKNWRFTHKKMGDYLINYVNHPKIKLSTAMAASASFPGLIGPLVLKTKKYTWFKYKKGHPIGIEKYTPTFSKLHLWDGGVYDNLGVEAVFKPNSINFKEEYNFLIVSDVSKALGIEERLAFKSPFRLVLITMDQVRSLRARQIVSYLSSKNNSGVYLRSGNTARHIMIEAGMSTEQIKNSTKNVLTKQEVEEASNFPTTLRSLTNDEFDLIFKHGWEVANYTLFSRCPTLFNNNK</sequence>
<evidence type="ECO:0000313" key="7">
    <source>
        <dbReference type="Proteomes" id="UP000679179"/>
    </source>
</evidence>
<comment type="caution">
    <text evidence="4">Lacks conserved residue(s) required for the propagation of feature annotation.</text>
</comment>
<name>A0A919RYB2_9CLOT</name>
<dbReference type="SUPFAM" id="SSF52151">
    <property type="entry name" value="FabD/lysophospholipase-like"/>
    <property type="match status" value="1"/>
</dbReference>
<feature type="domain" description="PNPLA" evidence="5">
    <location>
        <begin position="13"/>
        <end position="232"/>
    </location>
</feature>
<evidence type="ECO:0000256" key="3">
    <source>
        <dbReference type="ARBA" id="ARBA00023098"/>
    </source>
</evidence>
<evidence type="ECO:0000256" key="1">
    <source>
        <dbReference type="ARBA" id="ARBA00022801"/>
    </source>
</evidence>
<dbReference type="InterPro" id="IPR016035">
    <property type="entry name" value="Acyl_Trfase/lysoPLipase"/>
</dbReference>
<dbReference type="GO" id="GO:0016787">
    <property type="term" value="F:hydrolase activity"/>
    <property type="evidence" value="ECO:0007669"/>
    <property type="project" value="UniProtKB-KW"/>
</dbReference>
<keyword evidence="1" id="KW-0378">Hydrolase</keyword>
<evidence type="ECO:0000259" key="5">
    <source>
        <dbReference type="PROSITE" id="PS51635"/>
    </source>
</evidence>
<feature type="short sequence motif" description="DGA/G" evidence="4">
    <location>
        <begin position="219"/>
        <end position="221"/>
    </location>
</feature>
<proteinExistence type="predicted"/>
<dbReference type="InterPro" id="IPR002641">
    <property type="entry name" value="PNPLA_dom"/>
</dbReference>
<dbReference type="PANTHER" id="PTHR14226:SF78">
    <property type="entry name" value="SLR0060 PROTEIN"/>
    <property type="match status" value="1"/>
</dbReference>
<reference evidence="6" key="1">
    <citation type="submission" date="2021-03" db="EMBL/GenBank/DDBJ databases">
        <title>Taxonomic study of Clostridium polyendosporum from meadow-gley soil under rice.</title>
        <authorList>
            <person name="Kobayashi H."/>
            <person name="Tanizawa Y."/>
            <person name="Yagura M."/>
        </authorList>
    </citation>
    <scope>NUCLEOTIDE SEQUENCE</scope>
    <source>
        <strain evidence="6">JCM 30710</strain>
    </source>
</reference>
<dbReference type="AlphaFoldDB" id="A0A919RYB2"/>
<evidence type="ECO:0000313" key="6">
    <source>
        <dbReference type="EMBL" id="GIM28596.1"/>
    </source>
</evidence>